<dbReference type="EMBL" id="JADIMU010000070">
    <property type="protein sequence ID" value="MBO8444063.1"/>
    <property type="molecule type" value="Genomic_DNA"/>
</dbReference>
<protein>
    <submittedName>
        <fullName evidence="1">Uncharacterized protein</fullName>
    </submittedName>
</protein>
<accession>A0A9D9HBK5</accession>
<organism evidence="1 2">
    <name type="scientific">Candidatus Aphodenecus pullistercoris</name>
    <dbReference type="NCBI Taxonomy" id="2840669"/>
    <lineage>
        <taxon>Bacteria</taxon>
        <taxon>Pseudomonadati</taxon>
        <taxon>Spirochaetota</taxon>
        <taxon>Spirochaetia</taxon>
        <taxon>Spirochaetales</taxon>
        <taxon>Candidatus Aphodenecus</taxon>
    </lineage>
</organism>
<comment type="caution">
    <text evidence="1">The sequence shown here is derived from an EMBL/GenBank/DDBJ whole genome shotgun (WGS) entry which is preliminary data.</text>
</comment>
<evidence type="ECO:0000313" key="2">
    <source>
        <dbReference type="Proteomes" id="UP000823633"/>
    </source>
</evidence>
<name>A0A9D9HBK5_9SPIR</name>
<sequence>MRQIISKAAQRELEETLEAMFALRMKGEDYEREYRIVRRRTEELLYLMPSRHLHLSEEHAASVYLSLYERIDHIIFSFRISRGVAYMDYLKGVLKLHISHVMRCGEESRVREDGHLRGSHDDYQMECYSCEPAYLVERFEEEPYERRLFYGEAEERPLCSCHSLKECFSLILAHEPRPRLFDKASMQELYDHLSHFRNRRNMLFLLLMSRQRLDALLVGHLATLFDVDESLMAVFDRFRQEERRDEVRYEEEAGIRNHHWLRYIALSNSYEKEGDVHRKAELGRLLESCRRRLEAKCLAVRSLGHGITVRRLEEILGIPSSTISFGARQARADLERIASIR</sequence>
<dbReference type="AlphaFoldDB" id="A0A9D9HBK5"/>
<proteinExistence type="predicted"/>
<gene>
    <name evidence="1" type="ORF">IAC42_09980</name>
</gene>
<reference evidence="1" key="1">
    <citation type="submission" date="2020-10" db="EMBL/GenBank/DDBJ databases">
        <authorList>
            <person name="Gilroy R."/>
        </authorList>
    </citation>
    <scope>NUCLEOTIDE SEQUENCE</scope>
    <source>
        <strain evidence="1">11167</strain>
    </source>
</reference>
<reference evidence="1" key="2">
    <citation type="journal article" date="2021" name="PeerJ">
        <title>Extensive microbial diversity within the chicken gut microbiome revealed by metagenomics and culture.</title>
        <authorList>
            <person name="Gilroy R."/>
            <person name="Ravi A."/>
            <person name="Getino M."/>
            <person name="Pursley I."/>
            <person name="Horton D.L."/>
            <person name="Alikhan N.F."/>
            <person name="Baker D."/>
            <person name="Gharbi K."/>
            <person name="Hall N."/>
            <person name="Watson M."/>
            <person name="Adriaenssens E.M."/>
            <person name="Foster-Nyarko E."/>
            <person name="Jarju S."/>
            <person name="Secka A."/>
            <person name="Antonio M."/>
            <person name="Oren A."/>
            <person name="Chaudhuri R.R."/>
            <person name="La Ragione R."/>
            <person name="Hildebrand F."/>
            <person name="Pallen M.J."/>
        </authorList>
    </citation>
    <scope>NUCLEOTIDE SEQUENCE</scope>
    <source>
        <strain evidence="1">11167</strain>
    </source>
</reference>
<evidence type="ECO:0000313" key="1">
    <source>
        <dbReference type="EMBL" id="MBO8444063.1"/>
    </source>
</evidence>
<dbReference type="Proteomes" id="UP000823633">
    <property type="component" value="Unassembled WGS sequence"/>
</dbReference>